<proteinExistence type="predicted"/>
<evidence type="ECO:0000313" key="3">
    <source>
        <dbReference type="Proteomes" id="UP000215002"/>
    </source>
</evidence>
<dbReference type="Proteomes" id="UP000215002">
    <property type="component" value="Chromosome"/>
</dbReference>
<keyword evidence="2" id="KW-0808">Transferase</keyword>
<dbReference type="InterPro" id="IPR028098">
    <property type="entry name" value="Glyco_trans_4-like_N"/>
</dbReference>
<sequence length="380" mass="42933">MIKTGQKILIVGDTAQALMDFKGKLIEELAEQHKVYVFTPPILKKQYRDKLTLMKVGIYESQLRGSNVSIISDLKYIVNLYNVIKQVRPDIFFPSTFKPVIYGTLLAKLCRVKRIVPMLSGLGYNFTEKGKNGLLSKITRILLKFSLLHSRSLKIIFQNKDDYQTLLSYNILNEKHKAFVVSGSGVDLDHYKYDEPDTKNIGFLMMARLINAKGIYEYFEAAKEIRSRFPNIEFKLIGPYDNNVDAISAELFKEINSGTIVQYVGNVDDVRPYVKNAAIVVLPSYYGEGIPRSLLESMAMGRPIITCDSVGCRETIVSSPAINGFLVPPKDVPALVSKMEYYINNPHAIRTDGLNGLAYAKKRFSVYLVNADVLKIMELK</sequence>
<dbReference type="PANTHER" id="PTHR12526:SF638">
    <property type="entry name" value="SPORE COAT PROTEIN SA"/>
    <property type="match status" value="1"/>
</dbReference>
<accession>A0A223NY17</accession>
<evidence type="ECO:0000313" key="2">
    <source>
        <dbReference type="EMBL" id="ASU34755.1"/>
    </source>
</evidence>
<keyword evidence="3" id="KW-1185">Reference proteome</keyword>
<dbReference type="Gene3D" id="3.40.50.2000">
    <property type="entry name" value="Glycogen Phosphorylase B"/>
    <property type="match status" value="2"/>
</dbReference>
<dbReference type="RefSeq" id="WP_094571066.1">
    <property type="nucleotide sequence ID" value="NZ_CP022743.1"/>
</dbReference>
<dbReference type="Pfam" id="PF13692">
    <property type="entry name" value="Glyco_trans_1_4"/>
    <property type="match status" value="1"/>
</dbReference>
<dbReference type="Pfam" id="PF13477">
    <property type="entry name" value="Glyco_trans_4_2"/>
    <property type="match status" value="1"/>
</dbReference>
<dbReference type="CDD" id="cd03808">
    <property type="entry name" value="GT4_CapM-like"/>
    <property type="match status" value="1"/>
</dbReference>
<name>A0A223NY17_9SPHI</name>
<dbReference type="PANTHER" id="PTHR12526">
    <property type="entry name" value="GLYCOSYLTRANSFERASE"/>
    <property type="match status" value="1"/>
</dbReference>
<feature type="domain" description="Glycosyltransferase subfamily 4-like N-terminal" evidence="1">
    <location>
        <begin position="7"/>
        <end position="145"/>
    </location>
</feature>
<dbReference type="AlphaFoldDB" id="A0A223NY17"/>
<gene>
    <name evidence="2" type="ORF">MuYL_2868</name>
</gene>
<dbReference type="GO" id="GO:0016757">
    <property type="term" value="F:glycosyltransferase activity"/>
    <property type="evidence" value="ECO:0007669"/>
    <property type="project" value="TreeGrafter"/>
</dbReference>
<evidence type="ECO:0000259" key="1">
    <source>
        <dbReference type="Pfam" id="PF13477"/>
    </source>
</evidence>
<organism evidence="2 3">
    <name type="scientific">Mucilaginibacter xinganensis</name>
    <dbReference type="NCBI Taxonomy" id="1234841"/>
    <lineage>
        <taxon>Bacteria</taxon>
        <taxon>Pseudomonadati</taxon>
        <taxon>Bacteroidota</taxon>
        <taxon>Sphingobacteriia</taxon>
        <taxon>Sphingobacteriales</taxon>
        <taxon>Sphingobacteriaceae</taxon>
        <taxon>Mucilaginibacter</taxon>
    </lineage>
</organism>
<dbReference type="KEGG" id="muc:MuYL_2868"/>
<dbReference type="OrthoDB" id="9790710at2"/>
<dbReference type="EMBL" id="CP022743">
    <property type="protein sequence ID" value="ASU34755.1"/>
    <property type="molecule type" value="Genomic_DNA"/>
</dbReference>
<protein>
    <submittedName>
        <fullName evidence="2">Glycosyltransferase involved in cell wall bisynthesis</fullName>
    </submittedName>
</protein>
<reference evidence="2 3" key="1">
    <citation type="submission" date="2017-08" db="EMBL/GenBank/DDBJ databases">
        <title>Complete genome sequence of Mucilaginibacter sp. strain BJC16-A31.</title>
        <authorList>
            <consortium name="Henan University of Science and Technology"/>
            <person name="You X."/>
        </authorList>
    </citation>
    <scope>NUCLEOTIDE SEQUENCE [LARGE SCALE GENOMIC DNA]</scope>
    <source>
        <strain evidence="2 3">BJC16-A31</strain>
    </source>
</reference>
<dbReference type="SUPFAM" id="SSF53756">
    <property type="entry name" value="UDP-Glycosyltransferase/glycogen phosphorylase"/>
    <property type="match status" value="1"/>
</dbReference>